<dbReference type="EMBL" id="CP045702">
    <property type="protein sequence ID" value="QNE78981.1"/>
    <property type="molecule type" value="Genomic_DNA"/>
</dbReference>
<proteinExistence type="predicted"/>
<dbReference type="KEGG" id="sfiy:F0344_34320"/>
<dbReference type="KEGG" id="sfiy:F0344_00035"/>
<dbReference type="RefSeq" id="WP_185296816.1">
    <property type="nucleotide sequence ID" value="NZ_CP045702.1"/>
</dbReference>
<dbReference type="Proteomes" id="UP000515307">
    <property type="component" value="Chromosome"/>
</dbReference>
<sequence length="73" mass="7461">MSGESRATSSSLMSWPSGADLDEDVLAEAAAEARAFGAGPAAAVDELVRGLLGQLADWQQSIGELGPRAHHGN</sequence>
<evidence type="ECO:0000313" key="3">
    <source>
        <dbReference type="Proteomes" id="UP000515307"/>
    </source>
</evidence>
<keyword evidence="3" id="KW-1185">Reference proteome</keyword>
<dbReference type="AlphaFoldDB" id="A0A7G7BD27"/>
<name>A0A7G7BD27_9ACTN</name>
<protein>
    <submittedName>
        <fullName evidence="1">Uncharacterized protein</fullName>
    </submittedName>
</protein>
<reference evidence="3" key="1">
    <citation type="submission" date="2019-10" db="EMBL/GenBank/DDBJ databases">
        <title>Antimicrobial potential of Antarctic Bacteria.</title>
        <authorList>
            <person name="Benaud N."/>
            <person name="Edwards R.J."/>
            <person name="Ferrari B.C."/>
        </authorList>
    </citation>
    <scope>NUCLEOTIDE SEQUENCE [LARGE SCALE GENOMIC DNA]</scope>
    <source>
        <strain evidence="3">NBSH44</strain>
    </source>
</reference>
<evidence type="ECO:0000313" key="2">
    <source>
        <dbReference type="EMBL" id="QNE78981.1"/>
    </source>
</evidence>
<organism evidence="1 3">
    <name type="scientific">Streptomyces finlayi</name>
    <dbReference type="NCBI Taxonomy" id="67296"/>
    <lineage>
        <taxon>Bacteria</taxon>
        <taxon>Bacillati</taxon>
        <taxon>Actinomycetota</taxon>
        <taxon>Actinomycetes</taxon>
        <taxon>Kitasatosporales</taxon>
        <taxon>Streptomycetaceae</taxon>
        <taxon>Streptomyces</taxon>
    </lineage>
</organism>
<accession>A0A7G7BD27</accession>
<reference evidence="1" key="2">
    <citation type="journal article" date="2020" name="Microbiol. Resour. Announc.">
        <title>Antarctic desert soil bacteria exhibit high novel natural product potential, evaluated through long-read genome sequencing and comparative genomics.</title>
        <authorList>
            <person name="Benaud N."/>
            <person name="Edwards R.J."/>
            <person name="Amos T.G."/>
            <person name="D'Agostino P.M."/>
            <person name="Gutierrez-Chavez C."/>
            <person name="Montgomery K."/>
            <person name="Nicetic I."/>
            <person name="Ferrari B.C."/>
        </authorList>
    </citation>
    <scope>NUCLEOTIDE SEQUENCE</scope>
    <source>
        <strain evidence="1">NBSH44</strain>
    </source>
</reference>
<gene>
    <name evidence="1" type="ORF">F0344_00035</name>
    <name evidence="2" type="ORF">F0344_34320</name>
</gene>
<evidence type="ECO:0000313" key="1">
    <source>
        <dbReference type="EMBL" id="QNE73242.1"/>
    </source>
</evidence>
<dbReference type="EMBL" id="CP045702">
    <property type="protein sequence ID" value="QNE73242.1"/>
    <property type="molecule type" value="Genomic_DNA"/>
</dbReference>